<feature type="compositionally biased region" description="Low complexity" evidence="1">
    <location>
        <begin position="42"/>
        <end position="59"/>
    </location>
</feature>
<evidence type="ECO:0000313" key="2">
    <source>
        <dbReference type="EMBL" id="MED6284062.1"/>
    </source>
</evidence>
<dbReference type="EMBL" id="JAHUTJ010050381">
    <property type="protein sequence ID" value="MED6284062.1"/>
    <property type="molecule type" value="Genomic_DNA"/>
</dbReference>
<reference evidence="2 3" key="1">
    <citation type="submission" date="2021-06" db="EMBL/GenBank/DDBJ databases">
        <authorList>
            <person name="Palmer J.M."/>
        </authorList>
    </citation>
    <scope>NUCLEOTIDE SEQUENCE [LARGE SCALE GENOMIC DNA]</scope>
    <source>
        <strain evidence="2 3">CL_MEX2019</strain>
        <tissue evidence="2">Muscle</tissue>
    </source>
</reference>
<feature type="region of interest" description="Disordered" evidence="1">
    <location>
        <begin position="25"/>
        <end position="78"/>
    </location>
</feature>
<dbReference type="Proteomes" id="UP001352852">
    <property type="component" value="Unassembled WGS sequence"/>
</dbReference>
<comment type="caution">
    <text evidence="2">The sequence shown here is derived from an EMBL/GenBank/DDBJ whole genome shotgun (WGS) entry which is preliminary data.</text>
</comment>
<organism evidence="2 3">
    <name type="scientific">Characodon lateralis</name>
    <dbReference type="NCBI Taxonomy" id="208331"/>
    <lineage>
        <taxon>Eukaryota</taxon>
        <taxon>Metazoa</taxon>
        <taxon>Chordata</taxon>
        <taxon>Craniata</taxon>
        <taxon>Vertebrata</taxon>
        <taxon>Euteleostomi</taxon>
        <taxon>Actinopterygii</taxon>
        <taxon>Neopterygii</taxon>
        <taxon>Teleostei</taxon>
        <taxon>Neoteleostei</taxon>
        <taxon>Acanthomorphata</taxon>
        <taxon>Ovalentaria</taxon>
        <taxon>Atherinomorphae</taxon>
        <taxon>Cyprinodontiformes</taxon>
        <taxon>Goodeidae</taxon>
        <taxon>Characodon</taxon>
    </lineage>
</organism>
<gene>
    <name evidence="2" type="ORF">CHARACLAT_015402</name>
</gene>
<feature type="compositionally biased region" description="Polar residues" evidence="1">
    <location>
        <begin position="60"/>
        <end position="71"/>
    </location>
</feature>
<evidence type="ECO:0000256" key="1">
    <source>
        <dbReference type="SAM" id="MobiDB-lite"/>
    </source>
</evidence>
<evidence type="ECO:0000313" key="3">
    <source>
        <dbReference type="Proteomes" id="UP001352852"/>
    </source>
</evidence>
<sequence>LYTKPPELYGHEKLDSAVARCKSQAGLNGPEYPRHADGNGWSSRLCSANSSASQPQSSNTALTVRSHSANSAVHPPSSHAALLPQQAIYYLS</sequence>
<feature type="non-terminal residue" evidence="2">
    <location>
        <position position="1"/>
    </location>
</feature>
<name>A0ABU7EAB9_9TELE</name>
<proteinExistence type="predicted"/>
<protein>
    <submittedName>
        <fullName evidence="2">Uncharacterized protein</fullName>
    </submittedName>
</protein>
<accession>A0ABU7EAB9</accession>
<keyword evidence="3" id="KW-1185">Reference proteome</keyword>